<name>A0AAD3MC77_LATJO</name>
<accession>A0AAD3MC77</accession>
<reference evidence="2" key="1">
    <citation type="submission" date="2022-08" db="EMBL/GenBank/DDBJ databases">
        <title>Genome sequencing of akame (Lates japonicus).</title>
        <authorList>
            <person name="Hashiguchi Y."/>
            <person name="Takahashi H."/>
        </authorList>
    </citation>
    <scope>NUCLEOTIDE SEQUENCE</scope>
    <source>
        <strain evidence="2">Kochi</strain>
    </source>
</reference>
<dbReference type="AlphaFoldDB" id="A0AAD3MC77"/>
<dbReference type="EMBL" id="BRZM01000010">
    <property type="protein sequence ID" value="GLD50839.1"/>
    <property type="molecule type" value="Genomic_DNA"/>
</dbReference>
<feature type="compositionally biased region" description="Polar residues" evidence="1">
    <location>
        <begin position="1"/>
        <end position="14"/>
    </location>
</feature>
<evidence type="ECO:0000313" key="2">
    <source>
        <dbReference type="EMBL" id="GLD50839.1"/>
    </source>
</evidence>
<evidence type="ECO:0000256" key="1">
    <source>
        <dbReference type="SAM" id="MobiDB-lite"/>
    </source>
</evidence>
<evidence type="ECO:0000313" key="3">
    <source>
        <dbReference type="Proteomes" id="UP001279410"/>
    </source>
</evidence>
<feature type="region of interest" description="Disordered" evidence="1">
    <location>
        <begin position="1"/>
        <end position="77"/>
    </location>
</feature>
<sequence length="77" mass="8933">MSHSISDLENQSRSSGEEVGFIPETQAQSAEVRSENESHLLRPRRLSRITRKRSRRVACAPHPRRVTRPQLFRSIRP</sequence>
<protein>
    <submittedName>
        <fullName evidence="2">Uncharacterized protein</fullName>
    </submittedName>
</protein>
<feature type="compositionally biased region" description="Basic residues" evidence="1">
    <location>
        <begin position="41"/>
        <end position="67"/>
    </location>
</feature>
<comment type="caution">
    <text evidence="2">The sequence shown here is derived from an EMBL/GenBank/DDBJ whole genome shotgun (WGS) entry which is preliminary data.</text>
</comment>
<organism evidence="2 3">
    <name type="scientific">Lates japonicus</name>
    <name type="common">Japanese lates</name>
    <dbReference type="NCBI Taxonomy" id="270547"/>
    <lineage>
        <taxon>Eukaryota</taxon>
        <taxon>Metazoa</taxon>
        <taxon>Chordata</taxon>
        <taxon>Craniata</taxon>
        <taxon>Vertebrata</taxon>
        <taxon>Euteleostomi</taxon>
        <taxon>Actinopterygii</taxon>
        <taxon>Neopterygii</taxon>
        <taxon>Teleostei</taxon>
        <taxon>Neoteleostei</taxon>
        <taxon>Acanthomorphata</taxon>
        <taxon>Carangaria</taxon>
        <taxon>Carangaria incertae sedis</taxon>
        <taxon>Centropomidae</taxon>
        <taxon>Lates</taxon>
    </lineage>
</organism>
<gene>
    <name evidence="2" type="ORF">AKAME5_000398000</name>
</gene>
<proteinExistence type="predicted"/>
<dbReference type="Proteomes" id="UP001279410">
    <property type="component" value="Unassembled WGS sequence"/>
</dbReference>
<keyword evidence="3" id="KW-1185">Reference proteome</keyword>